<organism evidence="1 2">
    <name type="scientific">Lachancea thermotolerans (strain ATCC 56472 / CBS 6340 / NRRL Y-8284)</name>
    <name type="common">Yeast</name>
    <name type="synonym">Kluyveromyces thermotolerans</name>
    <dbReference type="NCBI Taxonomy" id="559295"/>
    <lineage>
        <taxon>Eukaryota</taxon>
        <taxon>Fungi</taxon>
        <taxon>Dikarya</taxon>
        <taxon>Ascomycota</taxon>
        <taxon>Saccharomycotina</taxon>
        <taxon>Saccharomycetes</taxon>
        <taxon>Saccharomycetales</taxon>
        <taxon>Saccharomycetaceae</taxon>
        <taxon>Lachancea</taxon>
    </lineage>
</organism>
<sequence>MSFLRRLFGRKNQEHGATSTHSVSWRDADDLDSEYVFVTGGEMLDSQAVLETRSEFSEDPSEVDVTAWEMARAWTHRGSAGDLRPARGSKAARLAHRLDDIRKLPTVSFGTSASLPLGHQGNRASQPAWVVEYHDESMDEEAECLFDDKWNRKTKVESRRDRSQKCGV</sequence>
<dbReference type="KEGG" id="lth:KLTH0H10142g"/>
<keyword evidence="2" id="KW-1185">Reference proteome</keyword>
<dbReference type="EMBL" id="CU928180">
    <property type="protein sequence ID" value="CAR30450.1"/>
    <property type="molecule type" value="Genomic_DNA"/>
</dbReference>
<evidence type="ECO:0000313" key="2">
    <source>
        <dbReference type="Proteomes" id="UP000002036"/>
    </source>
</evidence>
<gene>
    <name evidence="1" type="ordered locus">KLTH0H10142g</name>
</gene>
<proteinExistence type="predicted"/>
<evidence type="ECO:0000313" key="1">
    <source>
        <dbReference type="EMBL" id="CAR30450.1"/>
    </source>
</evidence>
<dbReference type="InParanoid" id="C5E339"/>
<dbReference type="GeneID" id="8294642"/>
<dbReference type="RefSeq" id="XP_002556312.1">
    <property type="nucleotide sequence ID" value="XM_002556266.1"/>
</dbReference>
<dbReference type="OrthoDB" id="4032376at2759"/>
<protein>
    <submittedName>
        <fullName evidence="1">KLTH0H10142p</fullName>
    </submittedName>
</protein>
<dbReference type="OMA" id="VEYEDEC"/>
<dbReference type="AlphaFoldDB" id="C5E339"/>
<dbReference type="HOGENOM" id="CLU_1586774_0_0_1"/>
<accession>C5E339</accession>
<name>C5E339_LACTC</name>
<dbReference type="Proteomes" id="UP000002036">
    <property type="component" value="Chromosome H"/>
</dbReference>
<reference evidence="1 2" key="1">
    <citation type="journal article" date="2009" name="Genome Res.">
        <title>Comparative genomics of protoploid Saccharomycetaceae.</title>
        <authorList>
            <consortium name="The Genolevures Consortium"/>
            <person name="Souciet J.-L."/>
            <person name="Dujon B."/>
            <person name="Gaillardin C."/>
            <person name="Johnston M."/>
            <person name="Baret P.V."/>
            <person name="Cliften P."/>
            <person name="Sherman D.J."/>
            <person name="Weissenbach J."/>
            <person name="Westhof E."/>
            <person name="Wincker P."/>
            <person name="Jubin C."/>
            <person name="Poulain J."/>
            <person name="Barbe V."/>
            <person name="Segurens B."/>
            <person name="Artiguenave F."/>
            <person name="Anthouard V."/>
            <person name="Vacherie B."/>
            <person name="Val M.-E."/>
            <person name="Fulton R.S."/>
            <person name="Minx P."/>
            <person name="Wilson R."/>
            <person name="Durrens P."/>
            <person name="Jean G."/>
            <person name="Marck C."/>
            <person name="Martin T."/>
            <person name="Nikolski M."/>
            <person name="Rolland T."/>
            <person name="Seret M.-L."/>
            <person name="Casaregola S."/>
            <person name="Despons L."/>
            <person name="Fairhead C."/>
            <person name="Fischer G."/>
            <person name="Lafontaine I."/>
            <person name="Leh V."/>
            <person name="Lemaire M."/>
            <person name="de Montigny J."/>
            <person name="Neuveglise C."/>
            <person name="Thierry A."/>
            <person name="Blanc-Lenfle I."/>
            <person name="Bleykasten C."/>
            <person name="Diffels J."/>
            <person name="Fritsch E."/>
            <person name="Frangeul L."/>
            <person name="Goeffon A."/>
            <person name="Jauniaux N."/>
            <person name="Kachouri-Lafond R."/>
            <person name="Payen C."/>
            <person name="Potier S."/>
            <person name="Pribylova L."/>
            <person name="Ozanne C."/>
            <person name="Richard G.-F."/>
            <person name="Sacerdot C."/>
            <person name="Straub M.-L."/>
            <person name="Talla E."/>
        </authorList>
    </citation>
    <scope>NUCLEOTIDE SEQUENCE [LARGE SCALE GENOMIC DNA]</scope>
    <source>
        <strain evidence="2">ATCC 56472 / CBS 6340 / NRRL Y-8284</strain>
    </source>
</reference>